<gene>
    <name evidence="2" type="ORF">ACFSKQ_14665</name>
</gene>
<dbReference type="Gene3D" id="3.40.630.30">
    <property type="match status" value="1"/>
</dbReference>
<dbReference type="InterPro" id="IPR000182">
    <property type="entry name" value="GNAT_dom"/>
</dbReference>
<accession>A0ABW5CN74</accession>
<keyword evidence="2" id="KW-0808">Transferase</keyword>
<keyword evidence="3" id="KW-1185">Reference proteome</keyword>
<name>A0ABW5CN74_9HYPH</name>
<dbReference type="PROSITE" id="PS51186">
    <property type="entry name" value="GNAT"/>
    <property type="match status" value="1"/>
</dbReference>
<dbReference type="SUPFAM" id="SSF55729">
    <property type="entry name" value="Acyl-CoA N-acyltransferases (Nat)"/>
    <property type="match status" value="1"/>
</dbReference>
<dbReference type="Proteomes" id="UP001597371">
    <property type="component" value="Unassembled WGS sequence"/>
</dbReference>
<keyword evidence="2" id="KW-0012">Acyltransferase</keyword>
<organism evidence="2 3">
    <name type="scientific">Aureimonas populi</name>
    <dbReference type="NCBI Taxonomy" id="1701758"/>
    <lineage>
        <taxon>Bacteria</taxon>
        <taxon>Pseudomonadati</taxon>
        <taxon>Pseudomonadota</taxon>
        <taxon>Alphaproteobacteria</taxon>
        <taxon>Hyphomicrobiales</taxon>
        <taxon>Aurantimonadaceae</taxon>
        <taxon>Aureimonas</taxon>
    </lineage>
</organism>
<dbReference type="InterPro" id="IPR016181">
    <property type="entry name" value="Acyl_CoA_acyltransferase"/>
</dbReference>
<evidence type="ECO:0000259" key="1">
    <source>
        <dbReference type="PROSITE" id="PS51186"/>
    </source>
</evidence>
<dbReference type="EMBL" id="JBHUIJ010000022">
    <property type="protein sequence ID" value="MFD2238695.1"/>
    <property type="molecule type" value="Genomic_DNA"/>
</dbReference>
<dbReference type="RefSeq" id="WP_209737170.1">
    <property type="nucleotide sequence ID" value="NZ_CP072611.1"/>
</dbReference>
<dbReference type="Pfam" id="PF00583">
    <property type="entry name" value="Acetyltransf_1"/>
    <property type="match status" value="1"/>
</dbReference>
<evidence type="ECO:0000313" key="3">
    <source>
        <dbReference type="Proteomes" id="UP001597371"/>
    </source>
</evidence>
<evidence type="ECO:0000313" key="2">
    <source>
        <dbReference type="EMBL" id="MFD2238695.1"/>
    </source>
</evidence>
<reference evidence="3" key="1">
    <citation type="journal article" date="2019" name="Int. J. Syst. Evol. Microbiol.">
        <title>The Global Catalogue of Microorganisms (GCM) 10K type strain sequencing project: providing services to taxonomists for standard genome sequencing and annotation.</title>
        <authorList>
            <consortium name="The Broad Institute Genomics Platform"/>
            <consortium name="The Broad Institute Genome Sequencing Center for Infectious Disease"/>
            <person name="Wu L."/>
            <person name="Ma J."/>
        </authorList>
    </citation>
    <scope>NUCLEOTIDE SEQUENCE [LARGE SCALE GENOMIC DNA]</scope>
    <source>
        <strain evidence="3">ZS-35-S2</strain>
    </source>
</reference>
<dbReference type="GO" id="GO:0016746">
    <property type="term" value="F:acyltransferase activity"/>
    <property type="evidence" value="ECO:0007669"/>
    <property type="project" value="UniProtKB-KW"/>
</dbReference>
<dbReference type="CDD" id="cd04301">
    <property type="entry name" value="NAT_SF"/>
    <property type="match status" value="1"/>
</dbReference>
<protein>
    <submittedName>
        <fullName evidence="2">GNAT family N-acetyltransferase</fullName>
        <ecNumber evidence="2">2.3.-.-</ecNumber>
    </submittedName>
</protein>
<sequence>MQHPFPDDGLRRAGAIETSANPFGPVEIRLLVVADAPALREHLQRLEPACRRLRFGAPVNDIFIRNYAVKAFQGAGIVGIFVAGVLRGVAELRFDPRDTGQAEGAFSLEKPYRRLGFGSRLFSSLLESARMAGVQRLLLHCLRENVAMQRIARAHAAELSFEDGETIAEIRPHAPRPVLSAAA</sequence>
<proteinExistence type="predicted"/>
<comment type="caution">
    <text evidence="2">The sequence shown here is derived from an EMBL/GenBank/DDBJ whole genome shotgun (WGS) entry which is preliminary data.</text>
</comment>
<feature type="domain" description="N-acetyltransferase" evidence="1">
    <location>
        <begin position="26"/>
        <end position="182"/>
    </location>
</feature>
<dbReference type="EC" id="2.3.-.-" evidence="2"/>